<dbReference type="EMBL" id="GL768809">
    <property type="protein sequence ID" value="EFZ10972.1"/>
    <property type="molecule type" value="Genomic_DNA"/>
</dbReference>
<dbReference type="OMA" id="AGDCCTF"/>
<dbReference type="PANTHER" id="PTHR47526:SF3">
    <property type="entry name" value="PHD-TYPE DOMAIN-CONTAINING PROTEIN"/>
    <property type="match status" value="1"/>
</dbReference>
<dbReference type="PROSITE" id="PS50966">
    <property type="entry name" value="ZF_SWIM"/>
    <property type="match status" value="1"/>
</dbReference>
<organism>
    <name type="scientific">Solenopsis invicta</name>
    <name type="common">Red imported fire ant</name>
    <name type="synonym">Solenopsis wagneri</name>
    <dbReference type="NCBI Taxonomy" id="13686"/>
    <lineage>
        <taxon>Eukaryota</taxon>
        <taxon>Metazoa</taxon>
        <taxon>Ecdysozoa</taxon>
        <taxon>Arthropoda</taxon>
        <taxon>Hexapoda</taxon>
        <taxon>Insecta</taxon>
        <taxon>Pterygota</taxon>
        <taxon>Neoptera</taxon>
        <taxon>Endopterygota</taxon>
        <taxon>Hymenoptera</taxon>
        <taxon>Apocrita</taxon>
        <taxon>Aculeata</taxon>
        <taxon>Formicoidea</taxon>
        <taxon>Formicidae</taxon>
        <taxon>Myrmicinae</taxon>
        <taxon>Solenopsis</taxon>
    </lineage>
</organism>
<keyword evidence="1" id="KW-0863">Zinc-finger</keyword>
<sequence>MRVSIGEICIFASSTPTSKNFIGGEKLINAGHVVFCGKMPDDNNDIFEITAFCLQTSDLKSAPHEIKGNINKKGKVISMKCSCKAGLGSACKHILAVLFYCSRFDLEDLNIVSCTDKKCMWNEPQKSSLKKYDPWPLQQHDCFSIKKMKNLGKQSKEKKDYEKNKTEENFCLLEEQESLIRDIMVQNHPSSALSKH</sequence>
<dbReference type="InterPro" id="IPR007527">
    <property type="entry name" value="Znf_SWIM"/>
</dbReference>
<reference evidence="3" key="1">
    <citation type="journal article" date="2011" name="Proc. Natl. Acad. Sci. U.S.A.">
        <title>The genome of the fire ant Solenopsis invicta.</title>
        <authorList>
            <person name="Wurm Y."/>
            <person name="Wang J."/>
            <person name="Riba-Grognuz O."/>
            <person name="Corona M."/>
            <person name="Nygaard S."/>
            <person name="Hunt B.G."/>
            <person name="Ingram K.K."/>
            <person name="Falquet L."/>
            <person name="Nipitwattanaphon M."/>
            <person name="Gotzek D."/>
            <person name="Dijkstra M.B."/>
            <person name="Oettler J."/>
            <person name="Comtesse F."/>
            <person name="Shih C.J."/>
            <person name="Wu W.J."/>
            <person name="Yang C.C."/>
            <person name="Thomas J."/>
            <person name="Beaudoing E."/>
            <person name="Pradervand S."/>
            <person name="Flegel V."/>
            <person name="Cook E.D."/>
            <person name="Fabbretti R."/>
            <person name="Stockinger H."/>
            <person name="Long L."/>
            <person name="Farmerie W.G."/>
            <person name="Oakey J."/>
            <person name="Boomsma J.J."/>
            <person name="Pamilo P."/>
            <person name="Yi S.V."/>
            <person name="Heinze J."/>
            <person name="Goodisman M.A."/>
            <person name="Farinelli L."/>
            <person name="Harshman K."/>
            <person name="Hulo N."/>
            <person name="Cerutti L."/>
            <person name="Xenarios I."/>
            <person name="Shoemaker D."/>
            <person name="Keller L."/>
        </authorList>
    </citation>
    <scope>NUCLEOTIDE SEQUENCE [LARGE SCALE GENOMIC DNA]</scope>
</reference>
<evidence type="ECO:0000313" key="3">
    <source>
        <dbReference type="EMBL" id="EFZ10972.1"/>
    </source>
</evidence>
<proteinExistence type="predicted"/>
<dbReference type="AlphaFoldDB" id="E9J883"/>
<evidence type="ECO:0000256" key="1">
    <source>
        <dbReference type="PROSITE-ProRule" id="PRU00325"/>
    </source>
</evidence>
<feature type="domain" description="SWIM-type" evidence="2">
    <location>
        <begin position="66"/>
        <end position="102"/>
    </location>
</feature>
<dbReference type="HOGENOM" id="CLU_095825_0_0_1"/>
<feature type="non-terminal residue" evidence="3">
    <location>
        <position position="196"/>
    </location>
</feature>
<gene>
    <name evidence="3" type="ORF">SINV_06321</name>
</gene>
<name>E9J883_SOLIN</name>
<dbReference type="GO" id="GO:0008270">
    <property type="term" value="F:zinc ion binding"/>
    <property type="evidence" value="ECO:0007669"/>
    <property type="project" value="UniProtKB-KW"/>
</dbReference>
<evidence type="ECO:0000259" key="2">
    <source>
        <dbReference type="PROSITE" id="PS50966"/>
    </source>
</evidence>
<keyword evidence="1" id="KW-0862">Zinc</keyword>
<protein>
    <recommendedName>
        <fullName evidence="2">SWIM-type domain-containing protein</fullName>
    </recommendedName>
</protein>
<accession>E9J883</accession>
<dbReference type="PANTHER" id="PTHR47526">
    <property type="entry name" value="ATP-DEPENDENT DNA HELICASE"/>
    <property type="match status" value="1"/>
</dbReference>
<dbReference type="Pfam" id="PF04434">
    <property type="entry name" value="SWIM"/>
    <property type="match status" value="1"/>
</dbReference>
<keyword evidence="1" id="KW-0479">Metal-binding</keyword>